<dbReference type="VEuPathDB" id="FungiDB:jhhlp_006407"/>
<dbReference type="AlphaFoldDB" id="A0A2N3N5T1"/>
<evidence type="ECO:0000313" key="2">
    <source>
        <dbReference type="EMBL" id="PKS07799.1"/>
    </source>
</evidence>
<accession>A0A2N3N5T1</accession>
<comment type="caution">
    <text evidence="2">The sequence shown here is derived from an EMBL/GenBank/DDBJ whole genome shotgun (WGS) entry which is preliminary data.</text>
</comment>
<evidence type="ECO:0000313" key="3">
    <source>
        <dbReference type="Proteomes" id="UP000233524"/>
    </source>
</evidence>
<protein>
    <submittedName>
        <fullName evidence="2">Uncharacterized protein</fullName>
    </submittedName>
</protein>
<dbReference type="EMBL" id="NLAX01000701">
    <property type="protein sequence ID" value="PKS07799.1"/>
    <property type="molecule type" value="Genomic_DNA"/>
</dbReference>
<dbReference type="InterPro" id="IPR035186">
    <property type="entry name" value="DUF5308"/>
</dbReference>
<dbReference type="Proteomes" id="UP000233524">
    <property type="component" value="Unassembled WGS sequence"/>
</dbReference>
<organism evidence="2 3">
    <name type="scientific">Lomentospora prolificans</name>
    <dbReference type="NCBI Taxonomy" id="41688"/>
    <lineage>
        <taxon>Eukaryota</taxon>
        <taxon>Fungi</taxon>
        <taxon>Dikarya</taxon>
        <taxon>Ascomycota</taxon>
        <taxon>Pezizomycotina</taxon>
        <taxon>Sordariomycetes</taxon>
        <taxon>Hypocreomycetidae</taxon>
        <taxon>Microascales</taxon>
        <taxon>Microascaceae</taxon>
        <taxon>Lomentospora</taxon>
    </lineage>
</organism>
<gene>
    <name evidence="2" type="ORF">jhhlp_006407</name>
</gene>
<dbReference type="Pfam" id="PF17233">
    <property type="entry name" value="DUF5308"/>
    <property type="match status" value="1"/>
</dbReference>
<feature type="region of interest" description="Disordered" evidence="1">
    <location>
        <begin position="164"/>
        <end position="197"/>
    </location>
</feature>
<name>A0A2N3N5T1_9PEZI</name>
<dbReference type="OrthoDB" id="5305418at2759"/>
<sequence>MAPPTVSNTSKPTSSISTHLADASLTPIITTARSQPQLEALTSLTSTALTAHSAALRLGLGSPKRLMIEYPDAGPLILSSFLEPPSARKPGVGDVVDALGELDMNAGGNGGRGRGLLEGAAASVATSDDGGDGDAEDPPMLVAVIVGSGPDYAREAKKAAAKLERTGRRFQKEWTAEEAGDRGDIDSHTLQRASHRE</sequence>
<keyword evidence="3" id="KW-1185">Reference proteome</keyword>
<reference evidence="2 3" key="1">
    <citation type="journal article" date="2017" name="G3 (Bethesda)">
        <title>First Draft Genome Sequence of the Pathogenic Fungus Lomentospora prolificans (Formerly Scedosporium prolificans).</title>
        <authorList>
            <person name="Luo R."/>
            <person name="Zimin A."/>
            <person name="Workman R."/>
            <person name="Fan Y."/>
            <person name="Pertea G."/>
            <person name="Grossman N."/>
            <person name="Wear M.P."/>
            <person name="Jia B."/>
            <person name="Miller H."/>
            <person name="Casadevall A."/>
            <person name="Timp W."/>
            <person name="Zhang S.X."/>
            <person name="Salzberg S.L."/>
        </authorList>
    </citation>
    <scope>NUCLEOTIDE SEQUENCE [LARGE SCALE GENOMIC DNA]</scope>
    <source>
        <strain evidence="2 3">JHH-5317</strain>
    </source>
</reference>
<proteinExistence type="predicted"/>
<evidence type="ECO:0000256" key="1">
    <source>
        <dbReference type="SAM" id="MobiDB-lite"/>
    </source>
</evidence>
<dbReference type="InParanoid" id="A0A2N3N5T1"/>